<proteinExistence type="predicted"/>
<evidence type="ECO:0000313" key="3">
    <source>
        <dbReference type="Proteomes" id="UP000007264"/>
    </source>
</evidence>
<accession>I0YYQ6</accession>
<organism evidence="2 3">
    <name type="scientific">Coccomyxa subellipsoidea (strain C-169)</name>
    <name type="common">Green microalga</name>
    <dbReference type="NCBI Taxonomy" id="574566"/>
    <lineage>
        <taxon>Eukaryota</taxon>
        <taxon>Viridiplantae</taxon>
        <taxon>Chlorophyta</taxon>
        <taxon>core chlorophytes</taxon>
        <taxon>Trebouxiophyceae</taxon>
        <taxon>Trebouxiophyceae incertae sedis</taxon>
        <taxon>Coccomyxaceae</taxon>
        <taxon>Coccomyxa</taxon>
        <taxon>Coccomyxa subellipsoidea</taxon>
    </lineage>
</organism>
<dbReference type="GeneID" id="17041517"/>
<dbReference type="AlphaFoldDB" id="I0YYQ6"/>
<feature type="region of interest" description="Disordered" evidence="1">
    <location>
        <begin position="1"/>
        <end position="38"/>
    </location>
</feature>
<comment type="caution">
    <text evidence="2">The sequence shown here is derived from an EMBL/GenBank/DDBJ whole genome shotgun (WGS) entry which is preliminary data.</text>
</comment>
<dbReference type="EMBL" id="AGSI01000007">
    <property type="protein sequence ID" value="EIE23525.1"/>
    <property type="molecule type" value="Genomic_DNA"/>
</dbReference>
<sequence length="259" mass="27435">MDLDDDVPSPRTLRAAADRLAQYTSEAQEPASGPVSNVFSDLYSEASPADEATTLEPECVVHYFSCRPAAGIEPPTPSKDDVQLYAAAAESAEASPQQEALNAQPRLVNEVSCSPYKLLTSQASGIDRNSALLGLIDDVDTAVVSLTCNSAESTPFTLEHVASVPAFAYVATGKTQRKFVLLGNPGQKVAAVIVEANKFAFIYYAVPSDIPNGTHQVLDLGLAKHENVIGAALQAGLHDNSATRLVIMTESSLKVFDVL</sequence>
<evidence type="ECO:0000313" key="2">
    <source>
        <dbReference type="EMBL" id="EIE23525.1"/>
    </source>
</evidence>
<gene>
    <name evidence="2" type="ORF">COCSUDRAFT_65962</name>
</gene>
<dbReference type="OrthoDB" id="514916at2759"/>
<dbReference type="RefSeq" id="XP_005648069.1">
    <property type="nucleotide sequence ID" value="XM_005648012.1"/>
</dbReference>
<dbReference type="KEGG" id="csl:COCSUDRAFT_65962"/>
<keyword evidence="3" id="KW-1185">Reference proteome</keyword>
<name>I0YYQ6_COCSC</name>
<dbReference type="Proteomes" id="UP000007264">
    <property type="component" value="Unassembled WGS sequence"/>
</dbReference>
<protein>
    <submittedName>
        <fullName evidence="2">Uncharacterized protein</fullName>
    </submittedName>
</protein>
<dbReference type="STRING" id="574566.I0YYQ6"/>
<reference evidence="2 3" key="1">
    <citation type="journal article" date="2012" name="Genome Biol.">
        <title>The genome of the polar eukaryotic microalga coccomyxa subellipsoidea reveals traits of cold adaptation.</title>
        <authorList>
            <person name="Blanc G."/>
            <person name="Agarkova I."/>
            <person name="Grimwood J."/>
            <person name="Kuo A."/>
            <person name="Brueggeman A."/>
            <person name="Dunigan D."/>
            <person name="Gurnon J."/>
            <person name="Ladunga I."/>
            <person name="Lindquist E."/>
            <person name="Lucas S."/>
            <person name="Pangilinan J."/>
            <person name="Proschold T."/>
            <person name="Salamov A."/>
            <person name="Schmutz J."/>
            <person name="Weeks D."/>
            <person name="Yamada T."/>
            <person name="Claverie J.M."/>
            <person name="Grigoriev I."/>
            <person name="Van Etten J."/>
            <person name="Lomsadze A."/>
            <person name="Borodovsky M."/>
        </authorList>
    </citation>
    <scope>NUCLEOTIDE SEQUENCE [LARGE SCALE GENOMIC DNA]</scope>
    <source>
        <strain evidence="2 3">C-169</strain>
    </source>
</reference>
<evidence type="ECO:0000256" key="1">
    <source>
        <dbReference type="SAM" id="MobiDB-lite"/>
    </source>
</evidence>